<accession>A0A2H9TKM4</accession>
<keyword evidence="4" id="KW-1185">Reference proteome</keyword>
<gene>
    <name evidence="3" type="ORF">PSACC_01850</name>
</gene>
<evidence type="ECO:0000256" key="1">
    <source>
        <dbReference type="ARBA" id="ARBA00005254"/>
    </source>
</evidence>
<dbReference type="GO" id="GO:0004165">
    <property type="term" value="F:delta(3)-delta(2)-enoyl-CoA isomerase activity"/>
    <property type="evidence" value="ECO:0007669"/>
    <property type="project" value="TreeGrafter"/>
</dbReference>
<evidence type="ECO:0000313" key="3">
    <source>
        <dbReference type="EMBL" id="PJF18313.1"/>
    </source>
</evidence>
<name>A0A2H9TKM4_9FUNG</name>
<dbReference type="AlphaFoldDB" id="A0A2H9TKM4"/>
<dbReference type="PROSITE" id="PS00166">
    <property type="entry name" value="ENOYL_COA_HYDRATASE"/>
    <property type="match status" value="1"/>
</dbReference>
<dbReference type="GO" id="GO:0006635">
    <property type="term" value="P:fatty acid beta-oxidation"/>
    <property type="evidence" value="ECO:0007669"/>
    <property type="project" value="TreeGrafter"/>
</dbReference>
<dbReference type="InterPro" id="IPR029045">
    <property type="entry name" value="ClpP/crotonase-like_dom_sf"/>
</dbReference>
<proteinExistence type="inferred from homology"/>
<comment type="caution">
    <text evidence="3">The sequence shown here is derived from an EMBL/GenBank/DDBJ whole genome shotgun (WGS) entry which is preliminary data.</text>
</comment>
<organism evidence="3 4">
    <name type="scientific">Paramicrosporidium saccamoebae</name>
    <dbReference type="NCBI Taxonomy" id="1246581"/>
    <lineage>
        <taxon>Eukaryota</taxon>
        <taxon>Fungi</taxon>
        <taxon>Fungi incertae sedis</taxon>
        <taxon>Cryptomycota</taxon>
        <taxon>Cryptomycota incertae sedis</taxon>
        <taxon>Paramicrosporidium</taxon>
    </lineage>
</organism>
<dbReference type="GO" id="GO:0005777">
    <property type="term" value="C:peroxisome"/>
    <property type="evidence" value="ECO:0007669"/>
    <property type="project" value="TreeGrafter"/>
</dbReference>
<sequence length="254" mass="28319">MPVLFEGENAKLVRDEESQIALYTIQMQNGENRFTAPMNKELHQCLDVLASDIKSQPPSSKVALILTGIGKYFSLGLDLATYYSASTPQHLFHTTYQRFLSRLLVLPMVTVAAINGHSIAGGMIAALCCDYRVMNVKRGFMAMNEIQLPSSVPTGMLVVVQHKVADPALQRDLLLLGGKHTSQQMHKAGVIDILADEDQVLSEAKQLAIKHAHSIRKMPFVGIIKKTMHREPYKHLTEPEELDHFEFAKSVNKL</sequence>
<dbReference type="InterPro" id="IPR001753">
    <property type="entry name" value="Enoyl-CoA_hydra/iso"/>
</dbReference>
<evidence type="ECO:0000313" key="4">
    <source>
        <dbReference type="Proteomes" id="UP000240830"/>
    </source>
</evidence>
<evidence type="ECO:0000256" key="2">
    <source>
        <dbReference type="RuleBase" id="RU003707"/>
    </source>
</evidence>
<dbReference type="SUPFAM" id="SSF52096">
    <property type="entry name" value="ClpP/crotonase"/>
    <property type="match status" value="1"/>
</dbReference>
<dbReference type="InterPro" id="IPR018376">
    <property type="entry name" value="Enoyl-CoA_hyd/isom_CS"/>
</dbReference>
<dbReference type="STRING" id="1246581.A0A2H9TKM4"/>
<dbReference type="PANTHER" id="PTHR11941:SF75">
    <property type="entry name" value="ENOYL-COA HYDRATASE_ISOMERASE FAMILY PROTEIN"/>
    <property type="match status" value="1"/>
</dbReference>
<dbReference type="PANTHER" id="PTHR11941">
    <property type="entry name" value="ENOYL-COA HYDRATASE-RELATED"/>
    <property type="match status" value="1"/>
</dbReference>
<dbReference type="Gene3D" id="3.90.226.10">
    <property type="entry name" value="2-enoyl-CoA Hydratase, Chain A, domain 1"/>
    <property type="match status" value="1"/>
</dbReference>
<dbReference type="CDD" id="cd06558">
    <property type="entry name" value="crotonase-like"/>
    <property type="match status" value="1"/>
</dbReference>
<dbReference type="OrthoDB" id="1696280at2759"/>
<dbReference type="Pfam" id="PF00378">
    <property type="entry name" value="ECH_1"/>
    <property type="match status" value="1"/>
</dbReference>
<comment type="similarity">
    <text evidence="1 2">Belongs to the enoyl-CoA hydratase/isomerase family.</text>
</comment>
<dbReference type="Proteomes" id="UP000240830">
    <property type="component" value="Unassembled WGS sequence"/>
</dbReference>
<protein>
    <submittedName>
        <fullName evidence="3">Uncharacterized protein</fullName>
    </submittedName>
</protein>
<reference evidence="3 4" key="1">
    <citation type="submission" date="2016-10" db="EMBL/GenBank/DDBJ databases">
        <title>The genome of Paramicrosporidium saccamoebae is the missing link in understanding Cryptomycota and Microsporidia evolution.</title>
        <authorList>
            <person name="Quandt C.A."/>
            <person name="Beaudet D."/>
            <person name="Corsaro D."/>
            <person name="Michel R."/>
            <person name="Corradi N."/>
            <person name="James T."/>
        </authorList>
    </citation>
    <scope>NUCLEOTIDE SEQUENCE [LARGE SCALE GENOMIC DNA]</scope>
    <source>
        <strain evidence="3 4">KSL3</strain>
    </source>
</reference>
<dbReference type="EMBL" id="MTSL01000129">
    <property type="protein sequence ID" value="PJF18313.1"/>
    <property type="molecule type" value="Genomic_DNA"/>
</dbReference>